<dbReference type="Pfam" id="PF06114">
    <property type="entry name" value="Peptidase_M78"/>
    <property type="match status" value="1"/>
</dbReference>
<dbReference type="RefSeq" id="WP_218116419.1">
    <property type="nucleotide sequence ID" value="NZ_CAJVAP010000045.1"/>
</dbReference>
<dbReference type="EMBL" id="CAJVAP010000045">
    <property type="protein sequence ID" value="CAG7622345.1"/>
    <property type="molecule type" value="Genomic_DNA"/>
</dbReference>
<reference evidence="2" key="1">
    <citation type="submission" date="2021-06" db="EMBL/GenBank/DDBJ databases">
        <authorList>
            <person name="Criscuolo A."/>
        </authorList>
    </citation>
    <scope>NUCLEOTIDE SEQUENCE</scope>
    <source>
        <strain evidence="2">CIP111803</strain>
    </source>
</reference>
<gene>
    <name evidence="2" type="ORF">LEUCIP111803_02507</name>
</gene>
<name>A0A916NQA5_9MICO</name>
<keyword evidence="3" id="KW-1185">Reference proteome</keyword>
<sequence>MQKLYDYATARGVQIEYCDLRDLGRAGDYHRPTRTIRLQPGMLYRKERSVLAHELAHDYHGDEPDMFGALPRRSENRADEWAAHFLIDPEEYRIAEEKFGTHTEWIAQDLGVLERLVIAYERTLHRIGDHVYIGAKLGAGNWSAKFEVA</sequence>
<dbReference type="AlphaFoldDB" id="A0A916NQA5"/>
<organism evidence="2 3">
    <name type="scientific">Leucobacter soli</name>
    <dbReference type="NCBI Taxonomy" id="2812850"/>
    <lineage>
        <taxon>Bacteria</taxon>
        <taxon>Bacillati</taxon>
        <taxon>Actinomycetota</taxon>
        <taxon>Actinomycetes</taxon>
        <taxon>Micrococcales</taxon>
        <taxon>Microbacteriaceae</taxon>
        <taxon>Leucobacter</taxon>
    </lineage>
</organism>
<evidence type="ECO:0000259" key="1">
    <source>
        <dbReference type="Pfam" id="PF06114"/>
    </source>
</evidence>
<protein>
    <recommendedName>
        <fullName evidence="1">IrrE N-terminal-like domain-containing protein</fullName>
    </recommendedName>
</protein>
<accession>A0A916NQA5</accession>
<evidence type="ECO:0000313" key="3">
    <source>
        <dbReference type="Proteomes" id="UP000693892"/>
    </source>
</evidence>
<feature type="domain" description="IrrE N-terminal-like" evidence="1">
    <location>
        <begin position="10"/>
        <end position="114"/>
    </location>
</feature>
<dbReference type="InterPro" id="IPR010359">
    <property type="entry name" value="IrrE_HExxH"/>
</dbReference>
<proteinExistence type="predicted"/>
<dbReference type="Proteomes" id="UP000693892">
    <property type="component" value="Unassembled WGS sequence"/>
</dbReference>
<evidence type="ECO:0000313" key="2">
    <source>
        <dbReference type="EMBL" id="CAG7622345.1"/>
    </source>
</evidence>
<comment type="caution">
    <text evidence="2">The sequence shown here is derived from an EMBL/GenBank/DDBJ whole genome shotgun (WGS) entry which is preliminary data.</text>
</comment>